<evidence type="ECO:0000313" key="4">
    <source>
        <dbReference type="Proteomes" id="UP000198870"/>
    </source>
</evidence>
<gene>
    <name evidence="3" type="ORF">SAMN05216233_101135</name>
</gene>
<dbReference type="AlphaFoldDB" id="A0A1G5AFC9"/>
<evidence type="ECO:0000259" key="2">
    <source>
        <dbReference type="Pfam" id="PF13490"/>
    </source>
</evidence>
<dbReference type="Proteomes" id="UP000198870">
    <property type="component" value="Unassembled WGS sequence"/>
</dbReference>
<name>A0A1G5AFC9_9BACT</name>
<keyword evidence="1" id="KW-0472">Membrane</keyword>
<feature type="domain" description="Putative zinc-finger" evidence="2">
    <location>
        <begin position="9"/>
        <end position="36"/>
    </location>
</feature>
<sequence length="145" mass="16311">MEHPQEKELHAYVDKTLDPQGEKAMDAHLAHCPCCRREVDELGLLFHELKHLSAPPPDRGMVTRILLSREREDQNRPLTLDLFRLLFGRMGWAAVAVGLVVGGILGYSALPDWKPYDTDKTAPYTLAAQEDPYLGYLISDNGDLL</sequence>
<accession>A0A1G5AFC9</accession>
<keyword evidence="3" id="KW-0479">Metal-binding</keyword>
<feature type="transmembrane region" description="Helical" evidence="1">
    <location>
        <begin position="90"/>
        <end position="110"/>
    </location>
</feature>
<evidence type="ECO:0000313" key="3">
    <source>
        <dbReference type="EMBL" id="SCX76600.1"/>
    </source>
</evidence>
<dbReference type="EMBL" id="FMUX01000001">
    <property type="protein sequence ID" value="SCX76600.1"/>
    <property type="molecule type" value="Genomic_DNA"/>
</dbReference>
<keyword evidence="4" id="KW-1185">Reference proteome</keyword>
<keyword evidence="3" id="KW-0863">Zinc-finger</keyword>
<reference evidence="3 4" key="1">
    <citation type="submission" date="2016-10" db="EMBL/GenBank/DDBJ databases">
        <authorList>
            <person name="de Groot N.N."/>
        </authorList>
    </citation>
    <scope>NUCLEOTIDE SEQUENCE [LARGE SCALE GENOMIC DNA]</scope>
    <source>
        <strain evidence="3 4">AA1</strain>
    </source>
</reference>
<dbReference type="Gene3D" id="1.10.10.1320">
    <property type="entry name" value="Anti-sigma factor, zinc-finger domain"/>
    <property type="match status" value="1"/>
</dbReference>
<dbReference type="InterPro" id="IPR027383">
    <property type="entry name" value="Znf_put"/>
</dbReference>
<evidence type="ECO:0000256" key="1">
    <source>
        <dbReference type="SAM" id="Phobius"/>
    </source>
</evidence>
<dbReference type="GO" id="GO:0008270">
    <property type="term" value="F:zinc ion binding"/>
    <property type="evidence" value="ECO:0007669"/>
    <property type="project" value="UniProtKB-KW"/>
</dbReference>
<keyword evidence="3" id="KW-0862">Zinc</keyword>
<dbReference type="InterPro" id="IPR041916">
    <property type="entry name" value="Anti_sigma_zinc_sf"/>
</dbReference>
<proteinExistence type="predicted"/>
<dbReference type="Pfam" id="PF13490">
    <property type="entry name" value="zf-HC2"/>
    <property type="match status" value="1"/>
</dbReference>
<dbReference type="RefSeq" id="WP_139163792.1">
    <property type="nucleotide sequence ID" value="NZ_FMUX01000001.1"/>
</dbReference>
<keyword evidence="1" id="KW-1133">Transmembrane helix</keyword>
<keyword evidence="1" id="KW-0812">Transmembrane</keyword>
<dbReference type="OrthoDB" id="5465056at2"/>
<organism evidence="3 4">
    <name type="scientific">Desulfoluna spongiiphila</name>
    <dbReference type="NCBI Taxonomy" id="419481"/>
    <lineage>
        <taxon>Bacteria</taxon>
        <taxon>Pseudomonadati</taxon>
        <taxon>Thermodesulfobacteriota</taxon>
        <taxon>Desulfobacteria</taxon>
        <taxon>Desulfobacterales</taxon>
        <taxon>Desulfolunaceae</taxon>
        <taxon>Desulfoluna</taxon>
    </lineage>
</organism>
<dbReference type="STRING" id="419481.SAMN05216233_101135"/>
<protein>
    <submittedName>
        <fullName evidence="3">Putative zinc-finger</fullName>
    </submittedName>
</protein>